<keyword evidence="4" id="KW-0158">Chromosome</keyword>
<evidence type="ECO:0000256" key="1">
    <source>
        <dbReference type="ARBA" id="ARBA00004123"/>
    </source>
</evidence>
<evidence type="ECO:0000256" key="3">
    <source>
        <dbReference type="ARBA" id="ARBA00017411"/>
    </source>
</evidence>
<keyword evidence="12" id="KW-1185">Reference proteome</keyword>
<organism evidence="11 12">
    <name type="scientific">Pinctada imbricata</name>
    <name type="common">Atlantic pearl-oyster</name>
    <name type="synonym">Pinctada martensii</name>
    <dbReference type="NCBI Taxonomy" id="66713"/>
    <lineage>
        <taxon>Eukaryota</taxon>
        <taxon>Metazoa</taxon>
        <taxon>Spiralia</taxon>
        <taxon>Lophotrochozoa</taxon>
        <taxon>Mollusca</taxon>
        <taxon>Bivalvia</taxon>
        <taxon>Autobranchia</taxon>
        <taxon>Pteriomorphia</taxon>
        <taxon>Pterioida</taxon>
        <taxon>Pterioidea</taxon>
        <taxon>Pteriidae</taxon>
        <taxon>Pinctada</taxon>
    </lineage>
</organism>
<evidence type="ECO:0000256" key="4">
    <source>
        <dbReference type="ARBA" id="ARBA00022454"/>
    </source>
</evidence>
<name>A0AA88XGB1_PINIB</name>
<evidence type="ECO:0000256" key="6">
    <source>
        <dbReference type="ARBA" id="ARBA00023125"/>
    </source>
</evidence>
<dbReference type="InterPro" id="IPR012340">
    <property type="entry name" value="NA-bd_OB-fold"/>
</dbReference>
<sequence>MKVSILVDDGTGVITCCCWKDAIFKQKLSETDKESIKLSLPPCLYKKAEELVMEESRSYSLGDCIQVRGRIKVFREKREIVASYHNPNVKDLLVRSLLNTANLHTPSQHDSSTPPSSTSSSTCTSSGSETSVPSCPSPPPCTEESASEKDLEPNNNIHSWKPNEEDMLVSLRHEKNDKFMKSKNHTELWKEISCDLLQKLKCNVTPLQANNKYNNLKKRWKEVIDAGTGTEAKYFRQRDAFDEMYGTKASSKPAFTLDSGRPSCSRDDNSSDTDPPLPACPSSNIQTKKDQASKGSKGKKRKCQDVIEFLQKSDKDFKETITNFHAEKMQRFDRFLDLLEKKVNNE</sequence>
<dbReference type="EMBL" id="VSWD01000013">
    <property type="protein sequence ID" value="KAK3084571.1"/>
    <property type="molecule type" value="Genomic_DNA"/>
</dbReference>
<gene>
    <name evidence="11" type="ORF">FSP39_015637</name>
</gene>
<proteinExistence type="predicted"/>
<protein>
    <recommendedName>
        <fullName evidence="3">CST complex subunit STN1</fullName>
    </recommendedName>
    <alternativeName>
        <fullName evidence="8">Suppressor of cdc thirteen homolog</fullName>
    </alternativeName>
</protein>
<dbReference type="GO" id="GO:0005634">
    <property type="term" value="C:nucleus"/>
    <property type="evidence" value="ECO:0007669"/>
    <property type="project" value="UniProtKB-SubCell"/>
</dbReference>
<evidence type="ECO:0000259" key="10">
    <source>
        <dbReference type="PROSITE" id="PS50090"/>
    </source>
</evidence>
<dbReference type="GO" id="GO:0003677">
    <property type="term" value="F:DNA binding"/>
    <property type="evidence" value="ECO:0007669"/>
    <property type="project" value="UniProtKB-KW"/>
</dbReference>
<evidence type="ECO:0000313" key="11">
    <source>
        <dbReference type="EMBL" id="KAK3084571.1"/>
    </source>
</evidence>
<evidence type="ECO:0000256" key="7">
    <source>
        <dbReference type="ARBA" id="ARBA00023242"/>
    </source>
</evidence>
<dbReference type="InterPro" id="IPR044822">
    <property type="entry name" value="Myb_DNA-bind_4"/>
</dbReference>
<dbReference type="GO" id="GO:0000781">
    <property type="term" value="C:chromosome, telomeric region"/>
    <property type="evidence" value="ECO:0007669"/>
    <property type="project" value="UniProtKB-SubCell"/>
</dbReference>
<evidence type="ECO:0000256" key="5">
    <source>
        <dbReference type="ARBA" id="ARBA00022895"/>
    </source>
</evidence>
<dbReference type="PANTHER" id="PTHR13989">
    <property type="entry name" value="REPLICATION PROTEIN A-RELATED"/>
    <property type="match status" value="1"/>
</dbReference>
<dbReference type="Pfam" id="PF13837">
    <property type="entry name" value="Myb_DNA-bind_4"/>
    <property type="match status" value="1"/>
</dbReference>
<dbReference type="InterPro" id="IPR040260">
    <property type="entry name" value="RFA2-like"/>
</dbReference>
<reference evidence="11" key="1">
    <citation type="submission" date="2019-08" db="EMBL/GenBank/DDBJ databases">
        <title>The improved chromosome-level genome for the pearl oyster Pinctada fucata martensii using PacBio sequencing and Hi-C.</title>
        <authorList>
            <person name="Zheng Z."/>
        </authorList>
    </citation>
    <scope>NUCLEOTIDE SEQUENCE</scope>
    <source>
        <strain evidence="11">ZZ-2019</strain>
        <tissue evidence="11">Adductor muscle</tissue>
    </source>
</reference>
<evidence type="ECO:0000256" key="9">
    <source>
        <dbReference type="SAM" id="MobiDB-lite"/>
    </source>
</evidence>
<dbReference type="PANTHER" id="PTHR13989:SF33">
    <property type="entry name" value="CST COMPLEX SUBUNIT STN1"/>
    <property type="match status" value="1"/>
</dbReference>
<dbReference type="PROSITE" id="PS50090">
    <property type="entry name" value="MYB_LIKE"/>
    <property type="match status" value="1"/>
</dbReference>
<accession>A0AA88XGB1</accession>
<feature type="region of interest" description="Disordered" evidence="9">
    <location>
        <begin position="104"/>
        <end position="162"/>
    </location>
</feature>
<evidence type="ECO:0000313" key="12">
    <source>
        <dbReference type="Proteomes" id="UP001186944"/>
    </source>
</evidence>
<dbReference type="Gene3D" id="1.10.10.60">
    <property type="entry name" value="Homeodomain-like"/>
    <property type="match status" value="1"/>
</dbReference>
<comment type="caution">
    <text evidence="11">The sequence shown here is derived from an EMBL/GenBank/DDBJ whole genome shotgun (WGS) entry which is preliminary data.</text>
</comment>
<keyword evidence="6" id="KW-0238">DNA-binding</keyword>
<evidence type="ECO:0000256" key="2">
    <source>
        <dbReference type="ARBA" id="ARBA00004574"/>
    </source>
</evidence>
<evidence type="ECO:0000256" key="8">
    <source>
        <dbReference type="ARBA" id="ARBA00030039"/>
    </source>
</evidence>
<feature type="domain" description="Myb-like" evidence="10">
    <location>
        <begin position="152"/>
        <end position="224"/>
    </location>
</feature>
<comment type="subcellular location">
    <subcellularLocation>
        <location evidence="2">Chromosome</location>
        <location evidence="2">Telomere</location>
    </subcellularLocation>
    <subcellularLocation>
        <location evidence="1">Nucleus</location>
    </subcellularLocation>
</comment>
<dbReference type="Proteomes" id="UP001186944">
    <property type="component" value="Unassembled WGS sequence"/>
</dbReference>
<dbReference type="AlphaFoldDB" id="A0AA88XGB1"/>
<dbReference type="Gene3D" id="2.40.50.140">
    <property type="entry name" value="Nucleic acid-binding proteins"/>
    <property type="match status" value="1"/>
</dbReference>
<feature type="region of interest" description="Disordered" evidence="9">
    <location>
        <begin position="251"/>
        <end position="302"/>
    </location>
</feature>
<keyword evidence="7" id="KW-0539">Nucleus</keyword>
<feature type="compositionally biased region" description="Low complexity" evidence="9">
    <location>
        <begin position="105"/>
        <end position="134"/>
    </location>
</feature>
<dbReference type="InterPro" id="IPR001005">
    <property type="entry name" value="SANT/Myb"/>
</dbReference>
<keyword evidence="5" id="KW-0779">Telomere</keyword>